<dbReference type="SUPFAM" id="SSF47862">
    <property type="entry name" value="Saposin"/>
    <property type="match status" value="1"/>
</dbReference>
<dbReference type="GO" id="GO:0050728">
    <property type="term" value="P:negative regulation of inflammatory response"/>
    <property type="evidence" value="ECO:0007669"/>
    <property type="project" value="TreeGrafter"/>
</dbReference>
<proteinExistence type="predicted"/>
<keyword evidence="4" id="KW-1185">Reference proteome</keyword>
<accession>A0AA97JZH4</accession>
<dbReference type="InterPro" id="IPR008139">
    <property type="entry name" value="SaposinB_dom"/>
</dbReference>
<dbReference type="PANTHER" id="PTHR15010">
    <property type="entry name" value="ACYLOXYACYL HYDROLASE"/>
    <property type="match status" value="1"/>
</dbReference>
<feature type="chain" id="PRO_5041698336" evidence="2">
    <location>
        <begin position="20"/>
        <end position="571"/>
    </location>
</feature>
<feature type="domain" description="Saposin B-type" evidence="3">
    <location>
        <begin position="34"/>
        <end position="115"/>
    </location>
</feature>
<dbReference type="PROSITE" id="PS50015">
    <property type="entry name" value="SAP_B"/>
    <property type="match status" value="1"/>
</dbReference>
<dbReference type="InterPro" id="IPR001087">
    <property type="entry name" value="GDSL"/>
</dbReference>
<dbReference type="GO" id="GO:0005509">
    <property type="term" value="F:calcium ion binding"/>
    <property type="evidence" value="ECO:0007669"/>
    <property type="project" value="TreeGrafter"/>
</dbReference>
<gene>
    <name evidence="5" type="primary">AOAH</name>
</gene>
<dbReference type="Pfam" id="PF00657">
    <property type="entry name" value="Lipase_GDSL"/>
    <property type="match status" value="1"/>
</dbReference>
<name>A0AA97JZH4_EUBMA</name>
<evidence type="ECO:0000259" key="3">
    <source>
        <dbReference type="PROSITE" id="PS50015"/>
    </source>
</evidence>
<keyword evidence="1" id="KW-1015">Disulfide bond</keyword>
<dbReference type="GeneID" id="129337311"/>
<dbReference type="InterPro" id="IPR039676">
    <property type="entry name" value="AOAH"/>
</dbReference>
<keyword evidence="5" id="KW-0378">Hydrolase</keyword>
<dbReference type="GO" id="GO:0009104">
    <property type="term" value="P:lipopolysaccharide catabolic process"/>
    <property type="evidence" value="ECO:0007669"/>
    <property type="project" value="TreeGrafter"/>
</dbReference>
<sequence>MAPSFTFLLFIILLNGTSSTRSGHRKLLNNKIKQQHFCLGCVIMVSVIEQLSQFHNSTVKEALGRLCSYLPEKLELKNVCSLVAHIFGPDIIKLLENKINAEVVCYSIKLCKRKEGQPFCHLYHSSKAGLNMAIKEAKETATTRILKNIHGLSSICSLPFLKNLCEKIENVIDSDLPFKDFDGDKFSTFPTLRGYHWRGRDCDDKTASVYPGRRPDNWDAQQDSNCNGIWGVDQKDGIPYEQKFCNGTEPMGVVLLGDSAGAHFHIPPEWLTASQISPKTYSDLPAALANELDWPQFSETTGFLNSTIGGRTDSIYLRLHKRNRCNHRDYQSISKNGASSGKIWNLVESLARSQQFDKPAIVTYAMIGNDVCNGKADTVAAMTTPEEMHFNVLKGLRSLNSLLPKGSHVILVGLVDGRFLWDNLHDRYHPLGQLNKDITYEQVYSFLGCLELNPCNGWLSSNGTLRNITSERASLLSSVLRRIAKSEKYANFDLFYMDYPLKEITEEWHRLGGENWQLIEPVDGFHPNQIASVLLARIFWEKILHEWPHVLGEVNPFNNQIAAVFKDQGGY</sequence>
<evidence type="ECO:0000256" key="1">
    <source>
        <dbReference type="ARBA" id="ARBA00023157"/>
    </source>
</evidence>
<dbReference type="Proteomes" id="UP001190640">
    <property type="component" value="Chromosome 11"/>
</dbReference>
<dbReference type="InterPro" id="IPR036514">
    <property type="entry name" value="SGNH_hydro_sf"/>
</dbReference>
<dbReference type="AlphaFoldDB" id="A0AA97JZH4"/>
<dbReference type="Pfam" id="PF20825">
    <property type="entry name" value="Saposin"/>
    <property type="match status" value="1"/>
</dbReference>
<evidence type="ECO:0000313" key="4">
    <source>
        <dbReference type="Proteomes" id="UP001190640"/>
    </source>
</evidence>
<dbReference type="Gene3D" id="1.10.225.10">
    <property type="entry name" value="Saposin-like"/>
    <property type="match status" value="1"/>
</dbReference>
<dbReference type="Gene3D" id="3.40.50.1110">
    <property type="entry name" value="SGNH hydrolase"/>
    <property type="match status" value="1"/>
</dbReference>
<dbReference type="KEGG" id="emc:129337311"/>
<protein>
    <submittedName>
        <fullName evidence="5">Acyloxyacyl hydrolase</fullName>
    </submittedName>
</protein>
<dbReference type="InterPro" id="IPR011001">
    <property type="entry name" value="Saposin-like"/>
</dbReference>
<dbReference type="PANTHER" id="PTHR15010:SF0">
    <property type="entry name" value="ACYLOXYACYL HYDROLASE"/>
    <property type="match status" value="1"/>
</dbReference>
<dbReference type="RefSeq" id="XP_054846892.1">
    <property type="nucleotide sequence ID" value="XM_054990917.1"/>
</dbReference>
<evidence type="ECO:0000313" key="5">
    <source>
        <dbReference type="RefSeq" id="XP_054846892.1"/>
    </source>
</evidence>
<dbReference type="InterPro" id="IPR048593">
    <property type="entry name" value="AOAH_Saposin_N"/>
</dbReference>
<dbReference type="SUPFAM" id="SSF52266">
    <property type="entry name" value="SGNH hydrolase"/>
    <property type="match status" value="1"/>
</dbReference>
<feature type="signal peptide" evidence="2">
    <location>
        <begin position="1"/>
        <end position="19"/>
    </location>
</feature>
<keyword evidence="2" id="KW-0732">Signal</keyword>
<dbReference type="SMART" id="SM00741">
    <property type="entry name" value="SapB"/>
    <property type="match status" value="1"/>
</dbReference>
<reference evidence="5" key="1">
    <citation type="submission" date="2025-08" db="UniProtKB">
        <authorList>
            <consortium name="RefSeq"/>
        </authorList>
    </citation>
    <scope>IDENTIFICATION</scope>
    <source>
        <tissue evidence="5">Blood</tissue>
    </source>
</reference>
<dbReference type="GO" id="GO:0050528">
    <property type="term" value="F:acyloxyacyl hydrolase activity"/>
    <property type="evidence" value="ECO:0007669"/>
    <property type="project" value="InterPro"/>
</dbReference>
<dbReference type="CTD" id="313"/>
<evidence type="ECO:0000256" key="2">
    <source>
        <dbReference type="SAM" id="SignalP"/>
    </source>
</evidence>
<organism evidence="4 5">
    <name type="scientific">Eublepharis macularius</name>
    <name type="common">Leopard gecko</name>
    <name type="synonym">Cyrtodactylus macularius</name>
    <dbReference type="NCBI Taxonomy" id="481883"/>
    <lineage>
        <taxon>Eukaryota</taxon>
        <taxon>Metazoa</taxon>
        <taxon>Chordata</taxon>
        <taxon>Craniata</taxon>
        <taxon>Vertebrata</taxon>
        <taxon>Euteleostomi</taxon>
        <taxon>Lepidosauria</taxon>
        <taxon>Squamata</taxon>
        <taxon>Bifurcata</taxon>
        <taxon>Gekkota</taxon>
        <taxon>Eublepharidae</taxon>
        <taxon>Eublepharinae</taxon>
        <taxon>Eublepharis</taxon>
    </lineage>
</organism>